<dbReference type="AlphaFoldDB" id="A0AAW1WWQ9"/>
<keyword evidence="1" id="KW-1133">Transmembrane helix</keyword>
<evidence type="ECO:0000256" key="1">
    <source>
        <dbReference type="SAM" id="Phobius"/>
    </source>
</evidence>
<name>A0AAW1WWQ9_RUBAR</name>
<comment type="caution">
    <text evidence="2">The sequence shown here is derived from an EMBL/GenBank/DDBJ whole genome shotgun (WGS) entry which is preliminary data.</text>
</comment>
<protein>
    <submittedName>
        <fullName evidence="2">Uncharacterized protein</fullName>
    </submittedName>
</protein>
<reference evidence="2 3" key="1">
    <citation type="journal article" date="2023" name="G3 (Bethesda)">
        <title>A chromosome-length genome assembly and annotation of blackberry (Rubus argutus, cv. 'Hillquist').</title>
        <authorList>
            <person name="Bruna T."/>
            <person name="Aryal R."/>
            <person name="Dudchenko O."/>
            <person name="Sargent D.J."/>
            <person name="Mead D."/>
            <person name="Buti M."/>
            <person name="Cavallini A."/>
            <person name="Hytonen T."/>
            <person name="Andres J."/>
            <person name="Pham M."/>
            <person name="Weisz D."/>
            <person name="Mascagni F."/>
            <person name="Usai G."/>
            <person name="Natali L."/>
            <person name="Bassil N."/>
            <person name="Fernandez G.E."/>
            <person name="Lomsadze A."/>
            <person name="Armour M."/>
            <person name="Olukolu B."/>
            <person name="Poorten T."/>
            <person name="Britton C."/>
            <person name="Davik J."/>
            <person name="Ashrafi H."/>
            <person name="Aiden E.L."/>
            <person name="Borodovsky M."/>
            <person name="Worthington M."/>
        </authorList>
    </citation>
    <scope>NUCLEOTIDE SEQUENCE [LARGE SCALE GENOMIC DNA]</scope>
    <source>
        <strain evidence="2">PI 553951</strain>
    </source>
</reference>
<keyword evidence="3" id="KW-1185">Reference proteome</keyword>
<feature type="transmembrane region" description="Helical" evidence="1">
    <location>
        <begin position="118"/>
        <end position="139"/>
    </location>
</feature>
<dbReference type="EMBL" id="JBEDUW010000005">
    <property type="protein sequence ID" value="KAK9927750.1"/>
    <property type="molecule type" value="Genomic_DNA"/>
</dbReference>
<keyword evidence="1" id="KW-0812">Transmembrane</keyword>
<accession>A0AAW1WWQ9</accession>
<gene>
    <name evidence="2" type="ORF">M0R45_024919</name>
</gene>
<evidence type="ECO:0000313" key="2">
    <source>
        <dbReference type="EMBL" id="KAK9927750.1"/>
    </source>
</evidence>
<evidence type="ECO:0000313" key="3">
    <source>
        <dbReference type="Proteomes" id="UP001457282"/>
    </source>
</evidence>
<feature type="transmembrane region" description="Helical" evidence="1">
    <location>
        <begin position="90"/>
        <end position="106"/>
    </location>
</feature>
<dbReference type="Proteomes" id="UP001457282">
    <property type="component" value="Unassembled WGS sequence"/>
</dbReference>
<feature type="transmembrane region" description="Helical" evidence="1">
    <location>
        <begin position="20"/>
        <end position="43"/>
    </location>
</feature>
<sequence>MFKYGVAMTWDWDPFHTISNLTWMKACLLVILFLVFSFISIKVHVPLTTTHSTPSTTSSTTDSVLLAFEELSAPLAVVLMASALVFPQALFWYAYPIIILISSCFGELKRFANWFHTVLAAIPVLNVIMTATIVGWQALGTQPADQIIQANEGNTQALGMRLDDTTEDIEANDERV</sequence>
<keyword evidence="1" id="KW-0472">Membrane</keyword>
<organism evidence="2 3">
    <name type="scientific">Rubus argutus</name>
    <name type="common">Southern blackberry</name>
    <dbReference type="NCBI Taxonomy" id="59490"/>
    <lineage>
        <taxon>Eukaryota</taxon>
        <taxon>Viridiplantae</taxon>
        <taxon>Streptophyta</taxon>
        <taxon>Embryophyta</taxon>
        <taxon>Tracheophyta</taxon>
        <taxon>Spermatophyta</taxon>
        <taxon>Magnoliopsida</taxon>
        <taxon>eudicotyledons</taxon>
        <taxon>Gunneridae</taxon>
        <taxon>Pentapetalae</taxon>
        <taxon>rosids</taxon>
        <taxon>fabids</taxon>
        <taxon>Rosales</taxon>
        <taxon>Rosaceae</taxon>
        <taxon>Rosoideae</taxon>
        <taxon>Rosoideae incertae sedis</taxon>
        <taxon>Rubus</taxon>
    </lineage>
</organism>
<proteinExistence type="predicted"/>